<reference evidence="9" key="1">
    <citation type="submission" date="2016-08" db="EMBL/GenBank/DDBJ databases">
        <authorList>
            <person name="Varghese N."/>
            <person name="Submissions Spin"/>
        </authorList>
    </citation>
    <scope>NUCLEOTIDE SEQUENCE [LARGE SCALE GENOMIC DNA]</scope>
    <source>
        <strain evidence="9">R-53094</strain>
    </source>
</reference>
<protein>
    <submittedName>
        <fullName evidence="8">Peptide/nickel transport system ATP-binding protein</fullName>
    </submittedName>
</protein>
<dbReference type="PROSITE" id="PS50893">
    <property type="entry name" value="ABC_TRANSPORTER_2"/>
    <property type="match status" value="1"/>
</dbReference>
<dbReference type="RefSeq" id="WP_092463076.1">
    <property type="nucleotide sequence ID" value="NZ_BJEE01000008.1"/>
</dbReference>
<dbReference type="InterPro" id="IPR003593">
    <property type="entry name" value="AAA+_ATPase"/>
</dbReference>
<keyword evidence="4 8" id="KW-0067">ATP-binding</keyword>
<feature type="domain" description="ABC transporter" evidence="7">
    <location>
        <begin position="15"/>
        <end position="254"/>
    </location>
</feature>
<dbReference type="InterPro" id="IPR017871">
    <property type="entry name" value="ABC_transporter-like_CS"/>
</dbReference>
<dbReference type="AlphaFoldDB" id="A0A1C4B7S0"/>
<dbReference type="PANTHER" id="PTHR43776:SF8">
    <property type="entry name" value="ABC TRANSPORTER, ATP-BINDING PROTEIN"/>
    <property type="match status" value="1"/>
</dbReference>
<comment type="similarity">
    <text evidence="1">Belongs to the ABC transporter superfamily.</text>
</comment>
<dbReference type="GO" id="GO:0016887">
    <property type="term" value="F:ATP hydrolysis activity"/>
    <property type="evidence" value="ECO:0007669"/>
    <property type="project" value="InterPro"/>
</dbReference>
<evidence type="ECO:0000256" key="6">
    <source>
        <dbReference type="ARBA" id="ARBA00022927"/>
    </source>
</evidence>
<accession>A0A1C4B7S0</accession>
<dbReference type="Pfam" id="PF08352">
    <property type="entry name" value="oligo_HPY"/>
    <property type="match status" value="1"/>
</dbReference>
<dbReference type="SUPFAM" id="SSF52540">
    <property type="entry name" value="P-loop containing nucleoside triphosphate hydrolases"/>
    <property type="match status" value="1"/>
</dbReference>
<dbReference type="InterPro" id="IPR003439">
    <property type="entry name" value="ABC_transporter-like_ATP-bd"/>
</dbReference>
<dbReference type="OrthoDB" id="9802264at2"/>
<dbReference type="Proteomes" id="UP000199268">
    <property type="component" value="Unassembled WGS sequence"/>
</dbReference>
<evidence type="ECO:0000256" key="5">
    <source>
        <dbReference type="ARBA" id="ARBA00022856"/>
    </source>
</evidence>
<evidence type="ECO:0000256" key="3">
    <source>
        <dbReference type="ARBA" id="ARBA00022741"/>
    </source>
</evidence>
<evidence type="ECO:0000256" key="4">
    <source>
        <dbReference type="ARBA" id="ARBA00022840"/>
    </source>
</evidence>
<dbReference type="EMBL" id="FMAO01000009">
    <property type="protein sequence ID" value="SCC02880.1"/>
    <property type="molecule type" value="Genomic_DNA"/>
</dbReference>
<evidence type="ECO:0000256" key="1">
    <source>
        <dbReference type="ARBA" id="ARBA00005417"/>
    </source>
</evidence>
<keyword evidence="2" id="KW-0813">Transport</keyword>
<sequence>MSLVEIKDLKVHYPIRSGFLNRVTDKVKAVDGINLNIEAGETYGLVGESGSGKSTTGKSVVGLEKITSGSIKYKGVDITNVSARRNVNYNQSVQMIFQDSLSSLNPRKRVLDIIAEPLRNFQHLSTEEEKIRVLQLLEIVGLSPESLYKYPHQFSGGQRQRIGIARAVATNPELIIADEPVSALDLSVQAQVLNFMKKIQREFGISYLFISHDLGVVRHMCQNIAIMNKGRLVEVGTREDIYDNPLHIYTKRLLAAIPEVDVSKRQERQQQRKQIEKMYNEQADQYYDEEGLAYPLVQVSPTHFVALPKEQIIDQLK</sequence>
<dbReference type="PROSITE" id="PS00211">
    <property type="entry name" value="ABC_TRANSPORTER_1"/>
    <property type="match status" value="1"/>
</dbReference>
<proteinExistence type="inferred from homology"/>
<evidence type="ECO:0000256" key="2">
    <source>
        <dbReference type="ARBA" id="ARBA00022448"/>
    </source>
</evidence>
<evidence type="ECO:0000313" key="9">
    <source>
        <dbReference type="Proteomes" id="UP000199268"/>
    </source>
</evidence>
<dbReference type="PANTHER" id="PTHR43776">
    <property type="entry name" value="TRANSPORT ATP-BINDING PROTEIN"/>
    <property type="match status" value="1"/>
</dbReference>
<evidence type="ECO:0000313" key="8">
    <source>
        <dbReference type="EMBL" id="SCC02880.1"/>
    </source>
</evidence>
<dbReference type="STRING" id="1505725.GA0061074_10927"/>
<dbReference type="FunFam" id="3.40.50.300:FF:000016">
    <property type="entry name" value="Oligopeptide ABC transporter ATP-binding component"/>
    <property type="match status" value="1"/>
</dbReference>
<dbReference type="Gene3D" id="3.40.50.300">
    <property type="entry name" value="P-loop containing nucleotide triphosphate hydrolases"/>
    <property type="match status" value="1"/>
</dbReference>
<gene>
    <name evidence="8" type="ORF">GA0061074_10927</name>
</gene>
<dbReference type="GO" id="GO:0015031">
    <property type="term" value="P:protein transport"/>
    <property type="evidence" value="ECO:0007669"/>
    <property type="project" value="UniProtKB-KW"/>
</dbReference>
<dbReference type="SMART" id="SM00382">
    <property type="entry name" value="AAA"/>
    <property type="match status" value="1"/>
</dbReference>
<keyword evidence="5" id="KW-0571">Peptide transport</keyword>
<keyword evidence="6" id="KW-0653">Protein transport</keyword>
<dbReference type="InterPro" id="IPR013563">
    <property type="entry name" value="Oligopep_ABC_C"/>
</dbReference>
<dbReference type="Pfam" id="PF00005">
    <property type="entry name" value="ABC_tran"/>
    <property type="match status" value="1"/>
</dbReference>
<evidence type="ECO:0000259" key="7">
    <source>
        <dbReference type="PROSITE" id="PS50893"/>
    </source>
</evidence>
<dbReference type="InterPro" id="IPR050319">
    <property type="entry name" value="ABC_transp_ATP-bind"/>
</dbReference>
<dbReference type="CDD" id="cd03257">
    <property type="entry name" value="ABC_NikE_OppD_transporters"/>
    <property type="match status" value="1"/>
</dbReference>
<name>A0A1C4B7S0_9LACO</name>
<dbReference type="GO" id="GO:0005524">
    <property type="term" value="F:ATP binding"/>
    <property type="evidence" value="ECO:0007669"/>
    <property type="project" value="UniProtKB-KW"/>
</dbReference>
<dbReference type="GO" id="GO:0015833">
    <property type="term" value="P:peptide transport"/>
    <property type="evidence" value="ECO:0007669"/>
    <property type="project" value="UniProtKB-KW"/>
</dbReference>
<dbReference type="GO" id="GO:0055085">
    <property type="term" value="P:transmembrane transport"/>
    <property type="evidence" value="ECO:0007669"/>
    <property type="project" value="UniProtKB-ARBA"/>
</dbReference>
<keyword evidence="9" id="KW-1185">Reference proteome</keyword>
<organism evidence="8 9">
    <name type="scientific">Weissella bombi</name>
    <dbReference type="NCBI Taxonomy" id="1505725"/>
    <lineage>
        <taxon>Bacteria</taxon>
        <taxon>Bacillati</taxon>
        <taxon>Bacillota</taxon>
        <taxon>Bacilli</taxon>
        <taxon>Lactobacillales</taxon>
        <taxon>Lactobacillaceae</taxon>
        <taxon>Weissella</taxon>
    </lineage>
</organism>
<dbReference type="InterPro" id="IPR027417">
    <property type="entry name" value="P-loop_NTPase"/>
</dbReference>
<keyword evidence="3" id="KW-0547">Nucleotide-binding</keyword>